<protein>
    <recommendedName>
        <fullName evidence="1">UBC core domain-containing protein</fullName>
    </recommendedName>
</protein>
<reference evidence="3" key="1">
    <citation type="submission" date="2018-11" db="EMBL/GenBank/DDBJ databases">
        <title>Haplotype-resolved cattle genomes.</title>
        <authorList>
            <person name="Low W.Y."/>
            <person name="Tearle R."/>
            <person name="Bickhart D.M."/>
            <person name="Rosen B.D."/>
            <person name="Koren S."/>
            <person name="Rhie A."/>
            <person name="Hiendleder S."/>
            <person name="Phillippy A.M."/>
            <person name="Smith T.P.L."/>
            <person name="Williams J.L."/>
        </authorList>
    </citation>
    <scope>NUCLEOTIDE SEQUENCE [LARGE SCALE GENOMIC DNA]</scope>
</reference>
<dbReference type="InterPro" id="IPR016135">
    <property type="entry name" value="UBQ-conjugating_enzyme/RWD"/>
</dbReference>
<dbReference type="PROSITE" id="PS50127">
    <property type="entry name" value="UBC_2"/>
    <property type="match status" value="1"/>
</dbReference>
<name>A0A4W2FVA8_BOBOX</name>
<dbReference type="SUPFAM" id="SSF54495">
    <property type="entry name" value="UBC-like"/>
    <property type="match status" value="1"/>
</dbReference>
<dbReference type="PANTHER" id="PTHR24068">
    <property type="entry name" value="UBIQUITIN-CONJUGATING ENZYME E2"/>
    <property type="match status" value="1"/>
</dbReference>
<dbReference type="SMR" id="A0A4W2FVA8"/>
<evidence type="ECO:0000259" key="1">
    <source>
        <dbReference type="PROSITE" id="PS50127"/>
    </source>
</evidence>
<feature type="domain" description="UBC core" evidence="1">
    <location>
        <begin position="1"/>
        <end position="72"/>
    </location>
</feature>
<sequence>MALNCICKELLNLCHRYPHSPCSGGPVDNDMFHWQVKIMGPKDSPYQGGVFFLRIQFPSKYPFKPLKIMFSA</sequence>
<dbReference type="AlphaFoldDB" id="A0A4W2FVA8"/>
<organism evidence="2 3">
    <name type="scientific">Bos indicus x Bos taurus</name>
    <name type="common">Hybrid cattle</name>
    <dbReference type="NCBI Taxonomy" id="30522"/>
    <lineage>
        <taxon>Eukaryota</taxon>
        <taxon>Metazoa</taxon>
        <taxon>Chordata</taxon>
        <taxon>Craniata</taxon>
        <taxon>Vertebrata</taxon>
        <taxon>Euteleostomi</taxon>
        <taxon>Mammalia</taxon>
        <taxon>Eutheria</taxon>
        <taxon>Laurasiatheria</taxon>
        <taxon>Artiodactyla</taxon>
        <taxon>Ruminantia</taxon>
        <taxon>Pecora</taxon>
        <taxon>Bovidae</taxon>
        <taxon>Bovinae</taxon>
        <taxon>Bos</taxon>
    </lineage>
</organism>
<dbReference type="Ensembl" id="ENSBIXT00005017711.1">
    <property type="protein sequence ID" value="ENSBIXP00005009646.1"/>
    <property type="gene ID" value="ENSBIXG00005014480.1"/>
</dbReference>
<dbReference type="GeneTree" id="ENSGT00940000163888"/>
<evidence type="ECO:0000313" key="2">
    <source>
        <dbReference type="Ensembl" id="ENSBIXP00005009646.1"/>
    </source>
</evidence>
<dbReference type="Gene3D" id="3.10.110.10">
    <property type="entry name" value="Ubiquitin Conjugating Enzyme"/>
    <property type="match status" value="1"/>
</dbReference>
<reference evidence="2" key="2">
    <citation type="submission" date="2025-08" db="UniProtKB">
        <authorList>
            <consortium name="Ensembl"/>
        </authorList>
    </citation>
    <scope>IDENTIFICATION</scope>
</reference>
<accession>A0A4W2FVA8</accession>
<dbReference type="InterPro" id="IPR000608">
    <property type="entry name" value="UBC"/>
</dbReference>
<evidence type="ECO:0000313" key="3">
    <source>
        <dbReference type="Proteomes" id="UP000429181"/>
    </source>
</evidence>
<dbReference type="Proteomes" id="UP000429181">
    <property type="component" value="Unassembled WGS sequence"/>
</dbReference>
<proteinExistence type="predicted"/>
<dbReference type="Pfam" id="PF00179">
    <property type="entry name" value="UQ_con"/>
    <property type="match status" value="1"/>
</dbReference>